<comment type="subcellular location">
    <subcellularLocation>
        <location evidence="6">Cell membrane</location>
        <topology evidence="6">Multi-pass membrane protein</topology>
    </subcellularLocation>
    <subcellularLocation>
        <location evidence="1">Membrane</location>
    </subcellularLocation>
</comment>
<protein>
    <recommendedName>
        <fullName evidence="6">SURF1-like protein</fullName>
    </recommendedName>
</protein>
<evidence type="ECO:0000256" key="3">
    <source>
        <dbReference type="ARBA" id="ARBA00022692"/>
    </source>
</evidence>
<evidence type="ECO:0000256" key="1">
    <source>
        <dbReference type="ARBA" id="ARBA00004370"/>
    </source>
</evidence>
<feature type="transmembrane region" description="Helical" evidence="6">
    <location>
        <begin position="6"/>
        <end position="27"/>
    </location>
</feature>
<dbReference type="InterPro" id="IPR002994">
    <property type="entry name" value="Surf1/Shy1"/>
</dbReference>
<keyword evidence="8" id="KW-1185">Reference proteome</keyword>
<dbReference type="PANTHER" id="PTHR23427">
    <property type="entry name" value="SURFEIT LOCUS PROTEIN"/>
    <property type="match status" value="1"/>
</dbReference>
<gene>
    <name evidence="7" type="ORF">VP91_00006560</name>
</gene>
<dbReference type="PROSITE" id="PS50895">
    <property type="entry name" value="SURF1"/>
    <property type="match status" value="1"/>
</dbReference>
<reference evidence="7 8" key="1">
    <citation type="submission" date="2019-07" db="EMBL/GenBank/DDBJ databases">
        <title>SAR11 Genome Evolution.</title>
        <authorList>
            <person name="Giovannoni S."/>
        </authorList>
    </citation>
    <scope>NUCLEOTIDE SEQUENCE [LARGE SCALE GENOMIC DNA]</scope>
    <source>
        <strain evidence="7 8">HTCC9565</strain>
    </source>
</reference>
<proteinExistence type="inferred from homology"/>
<keyword evidence="4 6" id="KW-1133">Transmembrane helix</keyword>
<keyword evidence="6" id="KW-1003">Cell membrane</keyword>
<dbReference type="Proteomes" id="UP001166004">
    <property type="component" value="Unassembled WGS sequence"/>
</dbReference>
<dbReference type="CDD" id="cd06662">
    <property type="entry name" value="SURF1"/>
    <property type="match status" value="1"/>
</dbReference>
<organism evidence="7 8">
    <name type="scientific">Pelagibacter ubique</name>
    <dbReference type="NCBI Taxonomy" id="198252"/>
    <lineage>
        <taxon>Bacteria</taxon>
        <taxon>Pseudomonadati</taxon>
        <taxon>Pseudomonadota</taxon>
        <taxon>Alphaproteobacteria</taxon>
        <taxon>Candidatus Pelagibacterales</taxon>
        <taxon>Candidatus Pelagibacteraceae</taxon>
        <taxon>Candidatus Pelagibacter</taxon>
    </lineage>
</organism>
<name>A0ABX1T073_PELUQ</name>
<evidence type="ECO:0000256" key="4">
    <source>
        <dbReference type="ARBA" id="ARBA00022989"/>
    </source>
</evidence>
<feature type="transmembrane region" description="Helical" evidence="6">
    <location>
        <begin position="194"/>
        <end position="212"/>
    </location>
</feature>
<evidence type="ECO:0000256" key="5">
    <source>
        <dbReference type="ARBA" id="ARBA00023136"/>
    </source>
</evidence>
<comment type="caution">
    <text evidence="7">The sequence shown here is derived from an EMBL/GenBank/DDBJ whole genome shotgun (WGS) entry which is preliminary data.</text>
</comment>
<dbReference type="RefSeq" id="WP_169036006.1">
    <property type="nucleotide sequence ID" value="NZ_LANA01000001.1"/>
</dbReference>
<accession>A0ABX1T073</accession>
<dbReference type="EMBL" id="LANA01000001">
    <property type="protein sequence ID" value="NMN67513.1"/>
    <property type="molecule type" value="Genomic_DNA"/>
</dbReference>
<keyword evidence="5 6" id="KW-0472">Membrane</keyword>
<comment type="similarity">
    <text evidence="2 6">Belongs to the SURF1 family.</text>
</comment>
<evidence type="ECO:0000313" key="7">
    <source>
        <dbReference type="EMBL" id="NMN67513.1"/>
    </source>
</evidence>
<dbReference type="PANTHER" id="PTHR23427:SF2">
    <property type="entry name" value="SURFEIT LOCUS PROTEIN 1"/>
    <property type="match status" value="1"/>
</dbReference>
<sequence length="217" mass="25711">MRYKFLFSIFVFFFISVFIALGSWQIIRLNWKLELINQIKTSLKDDPVSLKSSNEKNYLRIKTNGSIDFEKQIYLYNLNEKGKPGFEVINPLKIGNKNYLLNRGWIPFNKKGNDIINIVDENNIIGILKIQIKANRFKPKNDLSNNYWFTLNREDTFKFTGKKFSPYVIYLSGNNELPKPKLITANISNNHKKYAMTWFSLAISIFLLYLYFRKKNY</sequence>
<dbReference type="InterPro" id="IPR045214">
    <property type="entry name" value="Surf1/Surf4"/>
</dbReference>
<evidence type="ECO:0000256" key="2">
    <source>
        <dbReference type="ARBA" id="ARBA00007165"/>
    </source>
</evidence>
<dbReference type="Pfam" id="PF02104">
    <property type="entry name" value="SURF1"/>
    <property type="match status" value="1"/>
</dbReference>
<evidence type="ECO:0000313" key="8">
    <source>
        <dbReference type="Proteomes" id="UP001166004"/>
    </source>
</evidence>
<keyword evidence="3 6" id="KW-0812">Transmembrane</keyword>
<evidence type="ECO:0000256" key="6">
    <source>
        <dbReference type="RuleBase" id="RU363076"/>
    </source>
</evidence>